<evidence type="ECO:0000256" key="1">
    <source>
        <dbReference type="ARBA" id="ARBA00023242"/>
    </source>
</evidence>
<keyword evidence="4" id="KW-1185">Reference proteome</keyword>
<dbReference type="OrthoDB" id="1937968at2759"/>
<dbReference type="PANTHER" id="PTHR35300">
    <property type="entry name" value="COACTIVATOR CBP, KIX DOMAIN-CONTAINING PROTEIN-RELATED"/>
    <property type="match status" value="1"/>
</dbReference>
<proteinExistence type="predicted"/>
<evidence type="ECO:0000256" key="2">
    <source>
        <dbReference type="SAM" id="MobiDB-lite"/>
    </source>
</evidence>
<accession>A0A8J5Y4Q4</accession>
<dbReference type="GO" id="GO:0003712">
    <property type="term" value="F:transcription coregulator activity"/>
    <property type="evidence" value="ECO:0007669"/>
    <property type="project" value="InterPro"/>
</dbReference>
<dbReference type="Gene3D" id="1.10.246.20">
    <property type="entry name" value="Coactivator CBP, KIX domain"/>
    <property type="match status" value="1"/>
</dbReference>
<dbReference type="Proteomes" id="UP000701853">
    <property type="component" value="Chromosome 13"/>
</dbReference>
<dbReference type="InterPro" id="IPR036529">
    <property type="entry name" value="KIX_dom_sf"/>
</dbReference>
<sequence>MPRPGPRPYECVKRAWHSETHQLIRGSMVQQILRLAIQIHSSATKKNKEWRDKILIVIVKAEEIMYSKANSENEYMNPETLWDRVNDAMDTIIRRDESTETGEPLPPCVEAALNLGCYPVRYSRSQQHCYPRTYLTPRAPEHVSLAPRIFDEGSEESCPLLPPVQSVRIASDVNSNISVSQTNHRWSHFLSENCPYDCDWSTRIETKTSPIGQVYPLYHGIHHQNTQPLTGSPIRENIMSDTIFVGSPIGTSLAELGVNGSSQNLFSSSDIGGKGDGVQDIKRTNEKSFLAECDLSLRLGLFSDPCGQVEKDSIFETGDVGQSSPCEGGKVNEVFQQKSKESCFSLEGTGQQWERGRQYFEVIRKINFFSANQGLCLIIEETTSFAKSLVDRDGKRHLCVVRNRCNLQQGDRIQVQGGIDTRKKNRSMMEWLARRMAQTREMLTKHHSSMLIEPLESEAVIGESESESESKSESNSSHDICGGVPPPSIKLLVGKPSHSLV</sequence>
<dbReference type="AlphaFoldDB" id="A0A8J5Y4Q4"/>
<feature type="region of interest" description="Disordered" evidence="2">
    <location>
        <begin position="459"/>
        <end position="501"/>
    </location>
</feature>
<protein>
    <submittedName>
        <fullName evidence="3">Uncharacterized protein</fullName>
    </submittedName>
</protein>
<organism evidence="3 4">
    <name type="scientific">Gossypium anomalum</name>
    <dbReference type="NCBI Taxonomy" id="47600"/>
    <lineage>
        <taxon>Eukaryota</taxon>
        <taxon>Viridiplantae</taxon>
        <taxon>Streptophyta</taxon>
        <taxon>Embryophyta</taxon>
        <taxon>Tracheophyta</taxon>
        <taxon>Spermatophyta</taxon>
        <taxon>Magnoliopsida</taxon>
        <taxon>eudicotyledons</taxon>
        <taxon>Gunneridae</taxon>
        <taxon>Pentapetalae</taxon>
        <taxon>rosids</taxon>
        <taxon>malvids</taxon>
        <taxon>Malvales</taxon>
        <taxon>Malvaceae</taxon>
        <taxon>Malvoideae</taxon>
        <taxon>Gossypium</taxon>
    </lineage>
</organism>
<comment type="caution">
    <text evidence="3">The sequence shown here is derived from an EMBL/GenBank/DDBJ whole genome shotgun (WGS) entry which is preliminary data.</text>
</comment>
<name>A0A8J5Y4Q4_9ROSI</name>
<keyword evidence="1" id="KW-0539">Nucleus</keyword>
<dbReference type="PANTHER" id="PTHR35300:SF4">
    <property type="entry name" value="HISTONE ACETYLTRANSFERASE"/>
    <property type="match status" value="1"/>
</dbReference>
<evidence type="ECO:0000313" key="4">
    <source>
        <dbReference type="Proteomes" id="UP000701853"/>
    </source>
</evidence>
<reference evidence="3 4" key="1">
    <citation type="journal article" date="2021" name="bioRxiv">
        <title>The Gossypium anomalum genome as a resource for cotton improvement and evolutionary analysis of hybrid incompatibility.</title>
        <authorList>
            <person name="Grover C.E."/>
            <person name="Yuan D."/>
            <person name="Arick M.A."/>
            <person name="Miller E.R."/>
            <person name="Hu G."/>
            <person name="Peterson D.G."/>
            <person name="Wendel J.F."/>
            <person name="Udall J.A."/>
        </authorList>
    </citation>
    <scope>NUCLEOTIDE SEQUENCE [LARGE SCALE GENOMIC DNA]</scope>
    <source>
        <strain evidence="3">JFW-Udall</strain>
        <tissue evidence="3">Leaf</tissue>
    </source>
</reference>
<dbReference type="EMBL" id="JAHUZN010000013">
    <property type="protein sequence ID" value="KAG8471760.1"/>
    <property type="molecule type" value="Genomic_DNA"/>
</dbReference>
<gene>
    <name evidence="3" type="ORF">CXB51_036141</name>
</gene>
<dbReference type="GO" id="GO:0006355">
    <property type="term" value="P:regulation of DNA-templated transcription"/>
    <property type="evidence" value="ECO:0007669"/>
    <property type="project" value="InterPro"/>
</dbReference>
<evidence type="ECO:0000313" key="3">
    <source>
        <dbReference type="EMBL" id="KAG8471760.1"/>
    </source>
</evidence>